<keyword evidence="1" id="KW-0812">Transmembrane</keyword>
<dbReference type="Proteomes" id="UP001059617">
    <property type="component" value="Chromosome"/>
</dbReference>
<evidence type="ECO:0000313" key="2">
    <source>
        <dbReference type="EMBL" id="UWP84294.1"/>
    </source>
</evidence>
<protein>
    <submittedName>
        <fullName evidence="2">DUF3159 domain-containing protein</fullName>
    </submittedName>
</protein>
<dbReference type="EMBL" id="CP073720">
    <property type="protein sequence ID" value="UWP84294.1"/>
    <property type="molecule type" value="Genomic_DNA"/>
</dbReference>
<organism evidence="2 3">
    <name type="scientific">Dactylosporangium fulvum</name>
    <dbReference type="NCBI Taxonomy" id="53359"/>
    <lineage>
        <taxon>Bacteria</taxon>
        <taxon>Bacillati</taxon>
        <taxon>Actinomycetota</taxon>
        <taxon>Actinomycetes</taxon>
        <taxon>Micromonosporales</taxon>
        <taxon>Micromonosporaceae</taxon>
        <taxon>Dactylosporangium</taxon>
    </lineage>
</organism>
<dbReference type="RefSeq" id="WP_259862122.1">
    <property type="nucleotide sequence ID" value="NZ_BAAAST010000032.1"/>
</dbReference>
<sequence length="239" mass="26543">MQPGDKTSTQTEEEQLPSFSVQMSEQLGGVRGLIESSIPITLFIVVNFLGDHFKWWSLRTSLIIAVGAALSMAAYRLSRREPTRHAFNGVFGIAVGAYIAWKSGDAKDIYLPGMFLSAGYVVGMLASVVFGRPLVGWLWSVMLDKGETRWYDNSRLRRAFVWLTVLWAFVYAAKLGVQVLLYLDTAENADDLLGVARLALGWPPYALLAALTVWQARRILRSEAAEDERANTKAEPEPA</sequence>
<gene>
    <name evidence="2" type="ORF">Dfulv_08675</name>
</gene>
<dbReference type="Pfam" id="PF11361">
    <property type="entry name" value="DUF3159"/>
    <property type="match status" value="1"/>
</dbReference>
<feature type="transmembrane region" description="Helical" evidence="1">
    <location>
        <begin position="195"/>
        <end position="214"/>
    </location>
</feature>
<name>A0ABY5W4A6_9ACTN</name>
<keyword evidence="1" id="KW-1133">Transmembrane helix</keyword>
<evidence type="ECO:0000313" key="3">
    <source>
        <dbReference type="Proteomes" id="UP001059617"/>
    </source>
</evidence>
<proteinExistence type="predicted"/>
<keyword evidence="1" id="KW-0472">Membrane</keyword>
<feature type="transmembrane region" description="Helical" evidence="1">
    <location>
        <begin position="56"/>
        <end position="78"/>
    </location>
</feature>
<evidence type="ECO:0000256" key="1">
    <source>
        <dbReference type="SAM" id="Phobius"/>
    </source>
</evidence>
<feature type="transmembrane region" description="Helical" evidence="1">
    <location>
        <begin position="85"/>
        <end position="101"/>
    </location>
</feature>
<dbReference type="InterPro" id="IPR016566">
    <property type="entry name" value="UCP010219"/>
</dbReference>
<feature type="transmembrane region" description="Helical" evidence="1">
    <location>
        <begin position="113"/>
        <end position="139"/>
    </location>
</feature>
<feature type="transmembrane region" description="Helical" evidence="1">
    <location>
        <begin position="160"/>
        <end position="183"/>
    </location>
</feature>
<reference evidence="2" key="1">
    <citation type="submission" date="2021-04" db="EMBL/GenBank/DDBJ databases">
        <authorList>
            <person name="Hartkoorn R.C."/>
            <person name="Beaudoing E."/>
            <person name="Hot D."/>
        </authorList>
    </citation>
    <scope>NUCLEOTIDE SEQUENCE</scope>
    <source>
        <strain evidence="2">NRRL B-16292</strain>
    </source>
</reference>
<keyword evidence="3" id="KW-1185">Reference proteome</keyword>
<reference evidence="2" key="2">
    <citation type="submission" date="2022-09" db="EMBL/GenBank/DDBJ databases">
        <title>Biosynthetic gene clusters of Dactylosporangioum fulvum.</title>
        <authorList>
            <person name="Caradec T."/>
        </authorList>
    </citation>
    <scope>NUCLEOTIDE SEQUENCE</scope>
    <source>
        <strain evidence="2">NRRL B-16292</strain>
    </source>
</reference>
<accession>A0ABY5W4A6</accession>